<keyword evidence="1" id="KW-0812">Transmembrane</keyword>
<accession>A0A6V8PN88</accession>
<sequence>IISMRLMNAQNCKSADISIFKLGIFSNKSSLFAMASSFMLLLAAIYVPFPRVAFGTVPLTSPDWLLFAAAPFSVIVVDEIHKAVKAKMKRFKKEVLSYKGK</sequence>
<feature type="transmembrane region" description="Helical" evidence="1">
    <location>
        <begin position="31"/>
        <end position="49"/>
    </location>
</feature>
<dbReference type="SUPFAM" id="SSF81665">
    <property type="entry name" value="Calcium ATPase, transmembrane domain M"/>
    <property type="match status" value="1"/>
</dbReference>
<gene>
    <name evidence="3" type="ORF">HKBW3S42_02435</name>
</gene>
<dbReference type="InterPro" id="IPR023298">
    <property type="entry name" value="ATPase_P-typ_TM_dom_sf"/>
</dbReference>
<dbReference type="AlphaFoldDB" id="A0A6V8PN88"/>
<dbReference type="Gene3D" id="1.20.1110.10">
    <property type="entry name" value="Calcium-transporting ATPase, transmembrane domain"/>
    <property type="match status" value="1"/>
</dbReference>
<keyword evidence="1" id="KW-0472">Membrane</keyword>
<dbReference type="Pfam" id="PF00689">
    <property type="entry name" value="Cation_ATPase_C"/>
    <property type="match status" value="1"/>
</dbReference>
<feature type="transmembrane region" description="Helical" evidence="1">
    <location>
        <begin position="64"/>
        <end position="84"/>
    </location>
</feature>
<evidence type="ECO:0000313" key="4">
    <source>
        <dbReference type="Proteomes" id="UP000568877"/>
    </source>
</evidence>
<protein>
    <recommendedName>
        <fullName evidence="2">Cation-transporting P-type ATPase C-terminal domain-containing protein</fullName>
    </recommendedName>
</protein>
<dbReference type="InterPro" id="IPR006068">
    <property type="entry name" value="ATPase_P-typ_cation-transptr_C"/>
</dbReference>
<feature type="domain" description="Cation-transporting P-type ATPase C-terminal" evidence="2">
    <location>
        <begin position="2"/>
        <end position="83"/>
    </location>
</feature>
<reference evidence="3 4" key="1">
    <citation type="journal article" date="2020" name="Front. Microbiol.">
        <title>Single-cell genomics of novel Actinobacteria with the Wood-Ljungdahl pathway discovered in a serpentinizing system.</title>
        <authorList>
            <person name="Merino N."/>
            <person name="Kawai M."/>
            <person name="Boyd E.S."/>
            <person name="Colman D.R."/>
            <person name="McGlynn S.E."/>
            <person name="Nealson K.H."/>
            <person name="Kurokawa K."/>
            <person name="Hongoh Y."/>
        </authorList>
    </citation>
    <scope>NUCLEOTIDE SEQUENCE [LARGE SCALE GENOMIC DNA]</scope>
    <source>
        <strain evidence="3 4">S42</strain>
    </source>
</reference>
<dbReference type="Proteomes" id="UP000568877">
    <property type="component" value="Unassembled WGS sequence"/>
</dbReference>
<comment type="caution">
    <text evidence="3">The sequence shown here is derived from an EMBL/GenBank/DDBJ whole genome shotgun (WGS) entry which is preliminary data.</text>
</comment>
<organism evidence="3 4">
    <name type="scientific">Candidatus Hakubella thermalkaliphila</name>
    <dbReference type="NCBI Taxonomy" id="2754717"/>
    <lineage>
        <taxon>Bacteria</taxon>
        <taxon>Bacillati</taxon>
        <taxon>Actinomycetota</taxon>
        <taxon>Actinomycetota incertae sedis</taxon>
        <taxon>Candidatus Hakubellales</taxon>
        <taxon>Candidatus Hakubellaceae</taxon>
        <taxon>Candidatus Hakubella</taxon>
    </lineage>
</organism>
<evidence type="ECO:0000259" key="2">
    <source>
        <dbReference type="Pfam" id="PF00689"/>
    </source>
</evidence>
<feature type="non-terminal residue" evidence="3">
    <location>
        <position position="1"/>
    </location>
</feature>
<proteinExistence type="predicted"/>
<evidence type="ECO:0000256" key="1">
    <source>
        <dbReference type="SAM" id="Phobius"/>
    </source>
</evidence>
<name>A0A6V8PN88_9ACTN</name>
<evidence type="ECO:0000313" key="3">
    <source>
        <dbReference type="EMBL" id="GFP34095.1"/>
    </source>
</evidence>
<dbReference type="EMBL" id="BLSA01000943">
    <property type="protein sequence ID" value="GFP34095.1"/>
    <property type="molecule type" value="Genomic_DNA"/>
</dbReference>
<keyword evidence="1" id="KW-1133">Transmembrane helix</keyword>